<evidence type="ECO:0000313" key="13">
    <source>
        <dbReference type="Proteomes" id="UP001055712"/>
    </source>
</evidence>
<feature type="binding site" evidence="10">
    <location>
        <position position="140"/>
    </location>
    <ligand>
        <name>FAD</name>
        <dbReference type="ChEBI" id="CHEBI:57692"/>
    </ligand>
</feature>
<keyword evidence="13" id="KW-1185">Reference proteome</keyword>
<dbReference type="AlphaFoldDB" id="A0A9D4Z1R7"/>
<dbReference type="InterPro" id="IPR017927">
    <property type="entry name" value="FAD-bd_FR_type"/>
</dbReference>
<keyword evidence="6 10" id="KW-0274">FAD</keyword>
<dbReference type="Pfam" id="PF00175">
    <property type="entry name" value="NAD_binding_1"/>
    <property type="match status" value="1"/>
</dbReference>
<protein>
    <recommendedName>
        <fullName evidence="4">cytochrome-b5 reductase</fullName>
        <ecNumber evidence="4">1.6.2.2</ecNumber>
    </recommendedName>
</protein>
<dbReference type="PRINTS" id="PR00406">
    <property type="entry name" value="CYTB5RDTASE"/>
</dbReference>
<comment type="subcellular location">
    <subcellularLocation>
        <location evidence="2">Mitochondrion</location>
    </subcellularLocation>
</comment>
<evidence type="ECO:0000256" key="6">
    <source>
        <dbReference type="ARBA" id="ARBA00022827"/>
    </source>
</evidence>
<evidence type="ECO:0000256" key="3">
    <source>
        <dbReference type="ARBA" id="ARBA00006105"/>
    </source>
</evidence>
<evidence type="ECO:0000256" key="10">
    <source>
        <dbReference type="PIRSR" id="PIRSR601834-1"/>
    </source>
</evidence>
<dbReference type="CDD" id="cd06183">
    <property type="entry name" value="cyt_b5_reduct_like"/>
    <property type="match status" value="1"/>
</dbReference>
<feature type="binding site" evidence="10">
    <location>
        <position position="182"/>
    </location>
    <ligand>
        <name>FAD</name>
        <dbReference type="ChEBI" id="CHEBI:57692"/>
    </ligand>
</feature>
<reference evidence="12" key="2">
    <citation type="submission" date="2020-11" db="EMBL/GenBank/DDBJ databases">
        <authorList>
            <person name="Cecchin M."/>
            <person name="Marcolungo L."/>
            <person name="Rossato M."/>
            <person name="Girolomoni L."/>
            <person name="Cosentino E."/>
            <person name="Cuine S."/>
            <person name="Li-Beisson Y."/>
            <person name="Delledonne M."/>
            <person name="Ballottari M."/>
        </authorList>
    </citation>
    <scope>NUCLEOTIDE SEQUENCE</scope>
    <source>
        <strain evidence="12">211/11P</strain>
        <tissue evidence="12">Whole cell</tissue>
    </source>
</reference>
<evidence type="ECO:0000256" key="7">
    <source>
        <dbReference type="ARBA" id="ARBA00023002"/>
    </source>
</evidence>
<dbReference type="SUPFAM" id="SSF63380">
    <property type="entry name" value="Riboflavin synthase domain-like"/>
    <property type="match status" value="1"/>
</dbReference>
<dbReference type="InterPro" id="IPR008333">
    <property type="entry name" value="Cbr1-like_FAD-bd_dom"/>
</dbReference>
<comment type="cofactor">
    <cofactor evidence="1 10">
        <name>FAD</name>
        <dbReference type="ChEBI" id="CHEBI:57692"/>
    </cofactor>
</comment>
<dbReference type="InterPro" id="IPR001433">
    <property type="entry name" value="OxRdtase_FAD/NAD-bd"/>
</dbReference>
<evidence type="ECO:0000256" key="1">
    <source>
        <dbReference type="ARBA" id="ARBA00001974"/>
    </source>
</evidence>
<dbReference type="Gene3D" id="2.40.30.10">
    <property type="entry name" value="Translation factors"/>
    <property type="match status" value="1"/>
</dbReference>
<evidence type="ECO:0000313" key="12">
    <source>
        <dbReference type="EMBL" id="KAI3438115.1"/>
    </source>
</evidence>
<dbReference type="Proteomes" id="UP001055712">
    <property type="component" value="Unassembled WGS sequence"/>
</dbReference>
<comment type="caution">
    <text evidence="12">The sequence shown here is derived from an EMBL/GenBank/DDBJ whole genome shotgun (WGS) entry which is preliminary data.</text>
</comment>
<dbReference type="GO" id="GO:0005739">
    <property type="term" value="C:mitochondrion"/>
    <property type="evidence" value="ECO:0007669"/>
    <property type="project" value="UniProtKB-SubCell"/>
</dbReference>
<dbReference type="FunFam" id="2.40.30.10:FF:000032">
    <property type="entry name" value="NADH-cytochrome b5 reductase"/>
    <property type="match status" value="1"/>
</dbReference>
<dbReference type="Pfam" id="PF00970">
    <property type="entry name" value="FAD_binding_6"/>
    <property type="match status" value="1"/>
</dbReference>
<evidence type="ECO:0000256" key="2">
    <source>
        <dbReference type="ARBA" id="ARBA00004173"/>
    </source>
</evidence>
<evidence type="ECO:0000259" key="11">
    <source>
        <dbReference type="PROSITE" id="PS51384"/>
    </source>
</evidence>
<sequence>MFRSVFSKGGVIAALAGGTAIYWGVNRGEAPAAKPVTAALTPPPVALSADEWRSFKLVHKEALTKGVPSPTVLFRFALPDKTMEAGLPVASCVLVRAPIGSSKPDGSNAFVIRPYTPISGNHAKGHMDLAIKVYPDGKMSQHVDKLKVGDSLDFKGPIMKISLDDLSKKARLGLICGGSGLTPMIQVVEELYHQNKSIEVSMIYANVSEKDIIAKERLDALAKQNVTFDIHYAVDKSDSKDFEGSVGYINRDLLAKQMPPPASDSLILVCGPPGMMKSISGDKLPDKSQGPLSGLLKDMGYTEQQVFKF</sequence>
<comment type="similarity">
    <text evidence="3">Belongs to the flavoprotein pyridine nucleotide cytochrome reductase family.</text>
</comment>
<feature type="binding site" evidence="10">
    <location>
        <position position="132"/>
    </location>
    <ligand>
        <name>FAD</name>
        <dbReference type="ChEBI" id="CHEBI:57692"/>
    </ligand>
</feature>
<keyword evidence="9" id="KW-0496">Mitochondrion</keyword>
<name>A0A9D4Z1R7_CHLVU</name>
<dbReference type="EC" id="1.6.2.2" evidence="4"/>
<keyword evidence="5 10" id="KW-0285">Flavoprotein</keyword>
<dbReference type="PANTHER" id="PTHR19370:SF171">
    <property type="entry name" value="NADH-CYTOCHROME B5 REDUCTASE 2"/>
    <property type="match status" value="1"/>
</dbReference>
<dbReference type="FunFam" id="3.40.50.80:FF:000009">
    <property type="entry name" value="NADH-cytochrome b5 reductase"/>
    <property type="match status" value="1"/>
</dbReference>
<gene>
    <name evidence="12" type="ORF">D9Q98_000556</name>
</gene>
<evidence type="ECO:0000256" key="8">
    <source>
        <dbReference type="ARBA" id="ARBA00023027"/>
    </source>
</evidence>
<reference evidence="12" key="1">
    <citation type="journal article" date="2019" name="Plant J.">
        <title>Chlorella vulgaris genome assembly and annotation reveals the molecular basis for metabolic acclimation to high light conditions.</title>
        <authorList>
            <person name="Cecchin M."/>
            <person name="Marcolungo L."/>
            <person name="Rossato M."/>
            <person name="Girolomoni L."/>
            <person name="Cosentino E."/>
            <person name="Cuine S."/>
            <person name="Li-Beisson Y."/>
            <person name="Delledonne M."/>
            <person name="Ballottari M."/>
        </authorList>
    </citation>
    <scope>NUCLEOTIDE SEQUENCE</scope>
    <source>
        <strain evidence="12">211/11P</strain>
    </source>
</reference>
<proteinExistence type="inferred from homology"/>
<feature type="binding site" evidence="10">
    <location>
        <position position="114"/>
    </location>
    <ligand>
        <name>FAD</name>
        <dbReference type="ChEBI" id="CHEBI:57692"/>
    </ligand>
</feature>
<dbReference type="OrthoDB" id="432685at2759"/>
<organism evidence="12 13">
    <name type="scientific">Chlorella vulgaris</name>
    <name type="common">Green alga</name>
    <dbReference type="NCBI Taxonomy" id="3077"/>
    <lineage>
        <taxon>Eukaryota</taxon>
        <taxon>Viridiplantae</taxon>
        <taxon>Chlorophyta</taxon>
        <taxon>core chlorophytes</taxon>
        <taxon>Trebouxiophyceae</taxon>
        <taxon>Chlorellales</taxon>
        <taxon>Chlorellaceae</taxon>
        <taxon>Chlorella clade</taxon>
        <taxon>Chlorella</taxon>
    </lineage>
</organism>
<feature type="binding site" evidence="10">
    <location>
        <position position="113"/>
    </location>
    <ligand>
        <name>FAD</name>
        <dbReference type="ChEBI" id="CHEBI:57692"/>
    </ligand>
</feature>
<dbReference type="SUPFAM" id="SSF52343">
    <property type="entry name" value="Ferredoxin reductase-like, C-terminal NADP-linked domain"/>
    <property type="match status" value="1"/>
</dbReference>
<keyword evidence="7" id="KW-0560">Oxidoreductase</keyword>
<dbReference type="PANTHER" id="PTHR19370">
    <property type="entry name" value="NADH-CYTOCHROME B5 REDUCTASE"/>
    <property type="match status" value="1"/>
</dbReference>
<dbReference type="InterPro" id="IPR001834">
    <property type="entry name" value="CBR-like"/>
</dbReference>
<feature type="binding site" evidence="10">
    <location>
        <position position="139"/>
    </location>
    <ligand>
        <name>FAD</name>
        <dbReference type="ChEBI" id="CHEBI:57692"/>
    </ligand>
</feature>
<feature type="binding site" evidence="10">
    <location>
        <position position="115"/>
    </location>
    <ligand>
        <name>FAD</name>
        <dbReference type="ChEBI" id="CHEBI:57692"/>
    </ligand>
</feature>
<feature type="binding site" evidence="10">
    <location>
        <position position="138"/>
    </location>
    <ligand>
        <name>FAD</name>
        <dbReference type="ChEBI" id="CHEBI:57692"/>
    </ligand>
</feature>
<dbReference type="InterPro" id="IPR017938">
    <property type="entry name" value="Riboflavin_synthase-like_b-brl"/>
</dbReference>
<keyword evidence="8" id="KW-0520">NAD</keyword>
<feature type="domain" description="FAD-binding FR-type" evidence="11">
    <location>
        <begin position="50"/>
        <end position="164"/>
    </location>
</feature>
<dbReference type="Gene3D" id="3.40.50.80">
    <property type="entry name" value="Nucleotide-binding domain of ferredoxin-NADP reductase (FNR) module"/>
    <property type="match status" value="1"/>
</dbReference>
<accession>A0A9D4Z1R7</accession>
<dbReference type="GO" id="GO:0090524">
    <property type="term" value="F:cytochrome-b5 reductase activity, acting on NADH"/>
    <property type="evidence" value="ECO:0007669"/>
    <property type="project" value="UniProtKB-EC"/>
</dbReference>
<evidence type="ECO:0000256" key="4">
    <source>
        <dbReference type="ARBA" id="ARBA00012011"/>
    </source>
</evidence>
<dbReference type="PROSITE" id="PS51384">
    <property type="entry name" value="FAD_FR"/>
    <property type="match status" value="1"/>
</dbReference>
<dbReference type="InterPro" id="IPR039261">
    <property type="entry name" value="FNR_nucleotide-bd"/>
</dbReference>
<evidence type="ECO:0000256" key="5">
    <source>
        <dbReference type="ARBA" id="ARBA00022630"/>
    </source>
</evidence>
<evidence type="ECO:0000256" key="9">
    <source>
        <dbReference type="ARBA" id="ARBA00023128"/>
    </source>
</evidence>
<dbReference type="EMBL" id="SIDB01000001">
    <property type="protein sequence ID" value="KAI3438115.1"/>
    <property type="molecule type" value="Genomic_DNA"/>
</dbReference>